<evidence type="ECO:0000256" key="9">
    <source>
        <dbReference type="RuleBase" id="RU363043"/>
    </source>
</evidence>
<accession>A0A2N3G6X9</accession>
<keyword evidence="8 9" id="KW-0472">Membrane</keyword>
<dbReference type="AlphaFoldDB" id="A0A2N3G6X9"/>
<dbReference type="NCBIfam" id="TIGR00974">
    <property type="entry name" value="3a0107s02c"/>
    <property type="match status" value="1"/>
</dbReference>
<dbReference type="CDD" id="cd06261">
    <property type="entry name" value="TM_PBP2"/>
    <property type="match status" value="1"/>
</dbReference>
<gene>
    <name evidence="11" type="primary">pstA</name>
    <name evidence="11" type="ORF">CVT63_03270</name>
</gene>
<dbReference type="GO" id="GO:0005315">
    <property type="term" value="F:phosphate transmembrane transporter activity"/>
    <property type="evidence" value="ECO:0007669"/>
    <property type="project" value="InterPro"/>
</dbReference>
<evidence type="ECO:0000313" key="12">
    <source>
        <dbReference type="Proteomes" id="UP000233654"/>
    </source>
</evidence>
<evidence type="ECO:0000256" key="7">
    <source>
        <dbReference type="ARBA" id="ARBA00022989"/>
    </source>
</evidence>
<feature type="transmembrane region" description="Helical" evidence="9">
    <location>
        <begin position="100"/>
        <end position="123"/>
    </location>
</feature>
<dbReference type="SUPFAM" id="SSF161098">
    <property type="entry name" value="MetI-like"/>
    <property type="match status" value="1"/>
</dbReference>
<feature type="transmembrane region" description="Helical" evidence="9">
    <location>
        <begin position="249"/>
        <end position="268"/>
    </location>
</feature>
<comment type="function">
    <text evidence="1">Part of the binding-protein-dependent transport system for phosphate; probably responsible for the translocation of the substrate across the membrane.</text>
</comment>
<dbReference type="PANTHER" id="PTHR43470">
    <property type="entry name" value="PHOSPHATE TRANSPORT SYSTEM PERMEASE PROTEIN PSTA-RELATED"/>
    <property type="match status" value="1"/>
</dbReference>
<keyword evidence="4" id="KW-0813">Transport</keyword>
<feature type="transmembrane region" description="Helical" evidence="9">
    <location>
        <begin position="12"/>
        <end position="38"/>
    </location>
</feature>
<keyword evidence="7 9" id="KW-1133">Transmembrane helix</keyword>
<dbReference type="InterPro" id="IPR035906">
    <property type="entry name" value="MetI-like_sf"/>
</dbReference>
<evidence type="ECO:0000256" key="6">
    <source>
        <dbReference type="ARBA" id="ARBA00022692"/>
    </source>
</evidence>
<evidence type="ECO:0000256" key="5">
    <source>
        <dbReference type="ARBA" id="ARBA00022475"/>
    </source>
</evidence>
<evidence type="ECO:0000259" key="10">
    <source>
        <dbReference type="PROSITE" id="PS50928"/>
    </source>
</evidence>
<dbReference type="InterPro" id="IPR005672">
    <property type="entry name" value="Phosphate_PstA"/>
</dbReference>
<evidence type="ECO:0000256" key="4">
    <source>
        <dbReference type="ARBA" id="ARBA00022448"/>
    </source>
</evidence>
<evidence type="ECO:0000256" key="8">
    <source>
        <dbReference type="ARBA" id="ARBA00023136"/>
    </source>
</evidence>
<reference evidence="11 12" key="1">
    <citation type="journal article" date="2017" name="ISME J.">
        <title>Potential for microbial H2 and metal transformations associated with novel bacteria and archaea in deep terrestrial subsurface sediments.</title>
        <authorList>
            <person name="Hernsdorf A.W."/>
            <person name="Amano Y."/>
            <person name="Miyakawa K."/>
            <person name="Ise K."/>
            <person name="Suzuki Y."/>
            <person name="Anantharaman K."/>
            <person name="Probst A."/>
            <person name="Burstein D."/>
            <person name="Thomas B.C."/>
            <person name="Banfield J.F."/>
        </authorList>
    </citation>
    <scope>NUCLEOTIDE SEQUENCE [LARGE SCALE GENOMIC DNA]</scope>
    <source>
        <strain evidence="11">HGW-Actinobacteria-3</strain>
    </source>
</reference>
<proteinExistence type="inferred from homology"/>
<evidence type="ECO:0000256" key="1">
    <source>
        <dbReference type="ARBA" id="ARBA00003510"/>
    </source>
</evidence>
<organism evidence="11 12">
    <name type="scientific">Candidatus Anoxymicrobium japonicum</name>
    <dbReference type="NCBI Taxonomy" id="2013648"/>
    <lineage>
        <taxon>Bacteria</taxon>
        <taxon>Bacillati</taxon>
        <taxon>Actinomycetota</taxon>
        <taxon>Candidatus Geothermincolia</taxon>
        <taxon>Candidatus Geothermincolales</taxon>
        <taxon>Candidatus Anoxymicrobiaceae</taxon>
        <taxon>Candidatus Anoxymicrobium</taxon>
    </lineage>
</organism>
<evidence type="ECO:0000313" key="11">
    <source>
        <dbReference type="EMBL" id="PKQ28344.1"/>
    </source>
</evidence>
<comment type="subcellular location">
    <subcellularLocation>
        <location evidence="2 9">Cell membrane</location>
        <topology evidence="2 9">Multi-pass membrane protein</topology>
    </subcellularLocation>
</comment>
<name>A0A2N3G6X9_9ACTN</name>
<comment type="caution">
    <text evidence="11">The sequence shown here is derived from an EMBL/GenBank/DDBJ whole genome shotgun (WGS) entry which is preliminary data.</text>
</comment>
<feature type="transmembrane region" description="Helical" evidence="9">
    <location>
        <begin position="129"/>
        <end position="150"/>
    </location>
</feature>
<dbReference type="Pfam" id="PF00528">
    <property type="entry name" value="BPD_transp_1"/>
    <property type="match status" value="1"/>
</dbReference>
<dbReference type="InterPro" id="IPR000515">
    <property type="entry name" value="MetI-like"/>
</dbReference>
<keyword evidence="6 9" id="KW-0812">Transmembrane</keyword>
<sequence>MKGKRADRVATTVFWILGMIVVALLVFIILEILARGLLTALDPRFIFGKPQAIKSGGGIFPMIISSLYLVVLSLLISLPLSIGAAIYLAEFASKGKLAGFIRFCLDTLATLPSIVFGLFGMALFVIYLSWSYCLIAGACTLAILNLPILLRGTEEAIKLVPDTYREASMSLGASKWTTIRQVVIPGAMPGILTATILPIGRIVGESAAIIYTTGLFVRNIPLSPFDTAAPLAGYVWYAQTEGRGDYYRVVNGGAALLLLMVLFVYFIARYAGRRYQEKKLLGG</sequence>
<dbReference type="GO" id="GO:0035435">
    <property type="term" value="P:phosphate ion transmembrane transport"/>
    <property type="evidence" value="ECO:0007669"/>
    <property type="project" value="InterPro"/>
</dbReference>
<dbReference type="Proteomes" id="UP000233654">
    <property type="component" value="Unassembled WGS sequence"/>
</dbReference>
<dbReference type="PANTHER" id="PTHR43470:SF4">
    <property type="entry name" value="ABC TRANSPORTER PERMEASE PROTEIN YQGI-RELATED"/>
    <property type="match status" value="1"/>
</dbReference>
<comment type="caution">
    <text evidence="9">Lacks conserved residue(s) required for the propagation of feature annotation.</text>
</comment>
<protein>
    <recommendedName>
        <fullName evidence="9">Phosphate transport system permease protein PstA</fullName>
    </recommendedName>
</protein>
<keyword evidence="5 9" id="KW-1003">Cell membrane</keyword>
<dbReference type="Gene3D" id="1.10.3720.10">
    <property type="entry name" value="MetI-like"/>
    <property type="match status" value="1"/>
</dbReference>
<dbReference type="GO" id="GO:0005886">
    <property type="term" value="C:plasma membrane"/>
    <property type="evidence" value="ECO:0007669"/>
    <property type="project" value="UniProtKB-SubCell"/>
</dbReference>
<comment type="similarity">
    <text evidence="3 9">Belongs to the binding-protein-dependent transport system permease family. CysTW subfamily.</text>
</comment>
<feature type="transmembrane region" description="Helical" evidence="9">
    <location>
        <begin position="58"/>
        <end position="88"/>
    </location>
</feature>
<dbReference type="PROSITE" id="PS50928">
    <property type="entry name" value="ABC_TM1"/>
    <property type="match status" value="1"/>
</dbReference>
<evidence type="ECO:0000256" key="2">
    <source>
        <dbReference type="ARBA" id="ARBA00004651"/>
    </source>
</evidence>
<dbReference type="EMBL" id="PHEX01000020">
    <property type="protein sequence ID" value="PKQ28344.1"/>
    <property type="molecule type" value="Genomic_DNA"/>
</dbReference>
<feature type="domain" description="ABC transmembrane type-1" evidence="10">
    <location>
        <begin position="63"/>
        <end position="268"/>
    </location>
</feature>
<evidence type="ECO:0000256" key="3">
    <source>
        <dbReference type="ARBA" id="ARBA00007069"/>
    </source>
</evidence>